<dbReference type="Gene3D" id="3.20.20.210">
    <property type="match status" value="1"/>
</dbReference>
<dbReference type="SUPFAM" id="SSF51726">
    <property type="entry name" value="UROD/MetE-like"/>
    <property type="match status" value="1"/>
</dbReference>
<dbReference type="STRING" id="909613.UO65_1459"/>
<evidence type="ECO:0000313" key="2">
    <source>
        <dbReference type="Proteomes" id="UP000019277"/>
    </source>
</evidence>
<protein>
    <submittedName>
        <fullName evidence="1">Uncharacterized protein</fullName>
    </submittedName>
</protein>
<reference evidence="1 2" key="1">
    <citation type="journal article" date="2014" name="Genome Announc.">
        <title>Draft Genome Sequence of the Antitrypanosomally Active Sponge-Associated Bacterium Actinokineospora sp. Strain EG49.</title>
        <authorList>
            <person name="Harjes J."/>
            <person name="Ryu T."/>
            <person name="Abdelmohsen U.R."/>
            <person name="Moitinho-Silva L."/>
            <person name="Horn H."/>
            <person name="Ravasi T."/>
            <person name="Hentschel U."/>
        </authorList>
    </citation>
    <scope>NUCLEOTIDE SEQUENCE [LARGE SCALE GENOMIC DNA]</scope>
    <source>
        <strain evidence="1 2">EG49</strain>
    </source>
</reference>
<dbReference type="EMBL" id="AYXG01000051">
    <property type="protein sequence ID" value="EWC63245.1"/>
    <property type="molecule type" value="Genomic_DNA"/>
</dbReference>
<comment type="caution">
    <text evidence="1">The sequence shown here is derived from an EMBL/GenBank/DDBJ whole genome shotgun (WGS) entry which is preliminary data.</text>
</comment>
<dbReference type="PATRIC" id="fig|909613.9.peg.1471"/>
<keyword evidence="2" id="KW-1185">Reference proteome</keyword>
<gene>
    <name evidence="1" type="ORF">UO65_1459</name>
</gene>
<dbReference type="Proteomes" id="UP000019277">
    <property type="component" value="Unassembled WGS sequence"/>
</dbReference>
<sequence length="362" mass="39239">MHFVGSLPPALSETDRAGMRWLLDHTAPAQLTTLPCDRDPRWIIEWLEGLRDRGPLELVLDGDSSDYTRMPVYRVRRGATLHPGDVGPRRAQEVPAAIAARRGLGVAHLPPHQVSMPAPLDLSLFAFGVPSAVMRLLPPAAALRAIRGAIKHLPTFTAAITAEVEQVQRLADRQDEHVVIQLESPAVMVAYDRAPRAVWPLVTALLTRQLAGVIAALPPQTSLILHGWCHGDLAHKPIADTRDLSPLVDFANNLAARLDRLGRPMPPVHVALCDGETAPSTEPSDYQVLRRLRGDIRLFAGLVDEHHPEASARALELVEQVLGRPVDAVAAACGLGRRTPREAEANAALAARLSTAPVLVVR</sequence>
<dbReference type="eggNOG" id="COG0620">
    <property type="taxonomic scope" value="Bacteria"/>
</dbReference>
<dbReference type="InterPro" id="IPR038071">
    <property type="entry name" value="UROD/MetE-like_sf"/>
</dbReference>
<name>W7IQT8_9PSEU</name>
<organism evidence="1 2">
    <name type="scientific">Actinokineospora spheciospongiae</name>
    <dbReference type="NCBI Taxonomy" id="909613"/>
    <lineage>
        <taxon>Bacteria</taxon>
        <taxon>Bacillati</taxon>
        <taxon>Actinomycetota</taxon>
        <taxon>Actinomycetes</taxon>
        <taxon>Pseudonocardiales</taxon>
        <taxon>Pseudonocardiaceae</taxon>
        <taxon>Actinokineospora</taxon>
    </lineage>
</organism>
<dbReference type="AlphaFoldDB" id="W7IQT8"/>
<evidence type="ECO:0000313" key="1">
    <source>
        <dbReference type="EMBL" id="EWC63245.1"/>
    </source>
</evidence>
<accession>W7IQT8</accession>
<proteinExistence type="predicted"/>